<comment type="catalytic activity">
    <reaction evidence="12">
        <text>S-adenosyl-L-methionine + H(+) = S-adenosyl 3-(methylsulfanyl)propylamine + CO2</text>
        <dbReference type="Rhea" id="RHEA:15981"/>
        <dbReference type="ChEBI" id="CHEBI:15378"/>
        <dbReference type="ChEBI" id="CHEBI:16526"/>
        <dbReference type="ChEBI" id="CHEBI:57443"/>
        <dbReference type="ChEBI" id="CHEBI:59789"/>
        <dbReference type="EC" id="4.1.1.50"/>
    </reaction>
</comment>
<gene>
    <name evidence="12" type="primary">speH</name>
    <name evidence="11" type="synonym">speE</name>
    <name evidence="15" type="ORF">JOC86_000189</name>
</gene>
<keyword evidence="10 12" id="KW-0670">Pyruvate</keyword>
<evidence type="ECO:0000256" key="6">
    <source>
        <dbReference type="ARBA" id="ARBA00023115"/>
    </source>
</evidence>
<feature type="modified residue" description="Pyruvic acid (Ser); by autocatalysis" evidence="12">
    <location>
        <position position="63"/>
    </location>
</feature>
<feature type="binding site" evidence="11">
    <location>
        <position position="245"/>
    </location>
    <ligand>
        <name>S-methyl-5'-thioadenosine</name>
        <dbReference type="ChEBI" id="CHEBI:17509"/>
    </ligand>
</feature>
<comment type="similarity">
    <text evidence="12">Belongs to the prokaryotic AdoMetDC family. Type 1 subfamily.</text>
</comment>
<dbReference type="PANTHER" id="PTHR43317">
    <property type="entry name" value="THERMOSPERMINE SYNTHASE ACAULIS5"/>
    <property type="match status" value="1"/>
</dbReference>
<dbReference type="Pfam" id="PF01564">
    <property type="entry name" value="Spermine_synth"/>
    <property type="match status" value="1"/>
</dbReference>
<evidence type="ECO:0000256" key="3">
    <source>
        <dbReference type="ARBA" id="ARBA00022793"/>
    </source>
</evidence>
<feature type="binding site" evidence="11">
    <location>
        <begin position="279"/>
        <end position="280"/>
    </location>
    <ligand>
        <name>S-methyl-5'-thioadenosine</name>
        <dbReference type="ChEBI" id="CHEBI:17509"/>
    </ligand>
</feature>
<evidence type="ECO:0000259" key="14">
    <source>
        <dbReference type="PROSITE" id="PS51006"/>
    </source>
</evidence>
<dbReference type="PROSITE" id="PS51006">
    <property type="entry name" value="PABS_2"/>
    <property type="match status" value="1"/>
</dbReference>
<keyword evidence="7 12" id="KW-0865">Zymogen</keyword>
<feature type="chain" id="PRO_5044924470" description="S-adenosylmethionine decarboxylase alpha chain" evidence="12">
    <location>
        <begin position="63"/>
        <end position="434"/>
    </location>
</feature>
<feature type="active site" description="Proton acceptor; for processing activity" evidence="12">
    <location>
        <position position="68"/>
    </location>
</feature>
<feature type="binding site" evidence="11">
    <location>
        <position position="172"/>
    </location>
    <ligand>
        <name>S-methyl-5'-thioadenosine</name>
        <dbReference type="ChEBI" id="CHEBI:17509"/>
    </ligand>
</feature>
<dbReference type="SUPFAM" id="SSF56276">
    <property type="entry name" value="S-adenosylmethionine decarboxylase"/>
    <property type="match status" value="1"/>
</dbReference>
<evidence type="ECO:0000256" key="13">
    <source>
        <dbReference type="PROSITE-ProRule" id="PRU00354"/>
    </source>
</evidence>
<keyword evidence="3 12" id="KW-0210">Decarboxylase</keyword>
<dbReference type="CDD" id="cd02440">
    <property type="entry name" value="AdoMet_MTases"/>
    <property type="match status" value="1"/>
</dbReference>
<evidence type="ECO:0000256" key="8">
    <source>
        <dbReference type="ARBA" id="ARBA00023239"/>
    </source>
</evidence>
<protein>
    <recommendedName>
        <fullName evidence="12">S-adenosylmethionine decarboxylase proenzyme</fullName>
        <shortName evidence="12">AdoMetDC</shortName>
        <shortName evidence="12">SAMDC</shortName>
        <ecNumber evidence="12">4.1.1.50</ecNumber>
    </recommendedName>
    <component>
        <recommendedName>
            <fullName evidence="12">S-adenosylmethionine decarboxylase beta chain</fullName>
        </recommendedName>
    </component>
    <component>
        <recommendedName>
            <fullName evidence="12">S-adenosylmethionine decarboxylase alpha chain</fullName>
        </recommendedName>
    </component>
</protein>
<keyword evidence="16" id="KW-1185">Reference proteome</keyword>
<keyword evidence="2 11" id="KW-0808">Transferase</keyword>
<evidence type="ECO:0000256" key="1">
    <source>
        <dbReference type="ARBA" id="ARBA00007867"/>
    </source>
</evidence>
<dbReference type="Gene3D" id="3.40.50.150">
    <property type="entry name" value="Vaccinia Virus protein VP39"/>
    <property type="match status" value="1"/>
</dbReference>
<keyword evidence="6 12" id="KW-0620">Polyamine biosynthesis</keyword>
<feature type="chain" id="PRO_5044924471" description="S-adenosylmethionine decarboxylase beta chain" evidence="12">
    <location>
        <begin position="1"/>
        <end position="62"/>
    </location>
</feature>
<keyword evidence="5 12" id="KW-0745">Spermidine biosynthesis</keyword>
<feature type="active site" description="Proton acceptor" evidence="11 13">
    <location>
        <position position="297"/>
    </location>
</feature>
<keyword evidence="12" id="KW-0949">S-adenosyl-L-methionine</keyword>
<keyword evidence="4 12" id="KW-0068">Autocatalytic cleavage</keyword>
<organism evidence="15 16">
    <name type="scientific">Rossellomorea pakistanensis</name>
    <dbReference type="NCBI Taxonomy" id="992288"/>
    <lineage>
        <taxon>Bacteria</taxon>
        <taxon>Bacillati</taxon>
        <taxon>Bacillota</taxon>
        <taxon>Bacilli</taxon>
        <taxon>Bacillales</taxon>
        <taxon>Bacillaceae</taxon>
        <taxon>Rossellomorea</taxon>
    </lineage>
</organism>
<comment type="similarity">
    <text evidence="1 11">Belongs to the spermidine/spermine synthase family.</text>
</comment>
<dbReference type="RefSeq" id="WP_205167907.1">
    <property type="nucleotide sequence ID" value="NZ_JAFBDZ010000001.1"/>
</dbReference>
<evidence type="ECO:0000256" key="5">
    <source>
        <dbReference type="ARBA" id="ARBA00023066"/>
    </source>
</evidence>
<dbReference type="InterPro" id="IPR001045">
    <property type="entry name" value="Spermi_synthase"/>
</dbReference>
<evidence type="ECO:0000256" key="9">
    <source>
        <dbReference type="ARBA" id="ARBA00023270"/>
    </source>
</evidence>
<dbReference type="EC" id="4.1.1.50" evidence="12"/>
<keyword evidence="9 12" id="KW-0704">Schiff base</keyword>
<feature type="active site" description="Proton donor; for catalytic activity" evidence="12">
    <location>
        <position position="83"/>
    </location>
</feature>
<dbReference type="SUPFAM" id="SSF53335">
    <property type="entry name" value="S-adenosyl-L-methionine-dependent methyltransferases"/>
    <property type="match status" value="1"/>
</dbReference>
<feature type="binding site" evidence="11">
    <location>
        <position position="201"/>
    </location>
    <ligand>
        <name>spermidine</name>
        <dbReference type="ChEBI" id="CHEBI:57834"/>
    </ligand>
</feature>
<feature type="active site" description="Schiff-base intermediate with substrate; via pyruvic acid" evidence="12">
    <location>
        <position position="63"/>
    </location>
</feature>
<dbReference type="PROSITE" id="PS01330">
    <property type="entry name" value="PABS_1"/>
    <property type="match status" value="1"/>
</dbReference>
<keyword evidence="8 12" id="KW-0456">Lyase</keyword>
<dbReference type="InterPro" id="IPR030373">
    <property type="entry name" value="PABS_CS"/>
</dbReference>
<comment type="pathway">
    <text evidence="12">Amine and polyamine biosynthesis; S-adenosylmethioninamine biosynthesis; S-adenosylmethioninamine from S-adenosyl-L-methionine: step 1/1.</text>
</comment>
<feature type="binding site" evidence="11">
    <location>
        <position position="225"/>
    </location>
    <ligand>
        <name>spermidine</name>
        <dbReference type="ChEBI" id="CHEBI:57834"/>
    </ligand>
</feature>
<dbReference type="InterPro" id="IPR003826">
    <property type="entry name" value="AdoMetDC_fam_prok"/>
</dbReference>
<comment type="caution">
    <text evidence="15">The sequence shown here is derived from an EMBL/GenBank/DDBJ whole genome shotgun (WGS) entry which is preliminary data.</text>
</comment>
<comment type="subunit">
    <text evidence="11">Homodimer or homotetramer.</text>
</comment>
<dbReference type="GO" id="GO:0004766">
    <property type="term" value="F:spermidine synthase activity"/>
    <property type="evidence" value="ECO:0007669"/>
    <property type="project" value="UniProtKB-EC"/>
</dbReference>
<comment type="function">
    <text evidence="11">Catalyzes the irreversible transfer of a propylamine group from the amino donor S-adenosylmethioninamine (decarboxy-AdoMet) to putrescine (1,4-diaminobutane) to yield spermidine.</text>
</comment>
<evidence type="ECO:0000256" key="11">
    <source>
        <dbReference type="HAMAP-Rule" id="MF_00198"/>
    </source>
</evidence>
<evidence type="ECO:0000256" key="4">
    <source>
        <dbReference type="ARBA" id="ARBA00022813"/>
    </source>
</evidence>
<evidence type="ECO:0000313" key="16">
    <source>
        <dbReference type="Proteomes" id="UP001646157"/>
    </source>
</evidence>
<name>A0ABS2N724_9BACI</name>
<dbReference type="Proteomes" id="UP001646157">
    <property type="component" value="Unassembled WGS sequence"/>
</dbReference>
<evidence type="ECO:0000256" key="12">
    <source>
        <dbReference type="HAMAP-Rule" id="MF_00464"/>
    </source>
</evidence>
<dbReference type="Pfam" id="PF02675">
    <property type="entry name" value="AdoMet_dc"/>
    <property type="match status" value="1"/>
</dbReference>
<dbReference type="HAMAP" id="MF_00464">
    <property type="entry name" value="AdoMetDC_1"/>
    <property type="match status" value="1"/>
</dbReference>
<comment type="subunit">
    <text evidence="12">Heterotetramer of two alpha and two beta chains arranged as a dimer of alpha/beta heterodimers.</text>
</comment>
<feature type="domain" description="PABS" evidence="14">
    <location>
        <begin position="136"/>
        <end position="376"/>
    </location>
</feature>
<dbReference type="Gene3D" id="3.60.90.10">
    <property type="entry name" value="S-adenosylmethionine decarboxylase"/>
    <property type="match status" value="1"/>
</dbReference>
<dbReference type="EMBL" id="JAFBDZ010000001">
    <property type="protein sequence ID" value="MBM7583652.1"/>
    <property type="molecule type" value="Genomic_DNA"/>
</dbReference>
<dbReference type="InterPro" id="IPR029063">
    <property type="entry name" value="SAM-dependent_MTases_sf"/>
</dbReference>
<dbReference type="InterPro" id="IPR016067">
    <property type="entry name" value="S-AdoMet_deCO2ase_core"/>
</dbReference>
<reference evidence="15 16" key="1">
    <citation type="submission" date="2021-01" db="EMBL/GenBank/DDBJ databases">
        <title>Genomic Encyclopedia of Type Strains, Phase IV (KMG-IV): sequencing the most valuable type-strain genomes for metagenomic binning, comparative biology and taxonomic classification.</title>
        <authorList>
            <person name="Goeker M."/>
        </authorList>
    </citation>
    <scope>NUCLEOTIDE SEQUENCE [LARGE SCALE GENOMIC DNA]</scope>
    <source>
        <strain evidence="15 16">DSM 24834</strain>
    </source>
</reference>
<evidence type="ECO:0000313" key="15">
    <source>
        <dbReference type="EMBL" id="MBM7583652.1"/>
    </source>
</evidence>
<comment type="cofactor">
    <cofactor evidence="12">
        <name>pyruvate</name>
        <dbReference type="ChEBI" id="CHEBI:15361"/>
    </cofactor>
    <text evidence="12">Binds 1 pyruvoyl group covalently per subunit.</text>
</comment>
<dbReference type="InterPro" id="IPR017716">
    <property type="entry name" value="S-AdoMet_deCOase_pro-enz"/>
</dbReference>
<dbReference type="HAMAP" id="MF_00198">
    <property type="entry name" value="Spermidine_synth"/>
    <property type="match status" value="1"/>
</dbReference>
<sequence length="434" mass="49212">MEARGHHIIVDAYGCQDTILNDAEQLKELLTKAIEGLGMEILSTHFHSFSPQGVTGVIGISTSHISIHTWPEHGYAALDLYTCGDQDIELSLKGILQKLKAEHAEIYELFRGEESNQKPMMKKLNFKEYQTEESSELLQLKVDRGNDWDMMQLREIIAGNHDILYHTSSPFQDILLVKANDLRLYLDQELQFCSLDEKYYHEALVYPVMELAASHDRILILGGGDGLALREVLKYPNVKHVDLVDIDPMMIQIAKSEPALLAQNNQSFLDKRVHVHTEDAKKYLEKDLQQYNVVIIDFPDPVNLIISSLYTKEVFKKVSKLLTKKGVIVCQSNSPEDTPSSYWSIAKTMEKAGLHTLAYNVTVPSFGLWGFHLAAHKKITNQIPEISVSHQALTKDMGNLFKIPDFVMSEKENAIVNSEKNLKLHEISKITEVQ</sequence>
<dbReference type="NCBIfam" id="TIGR03330">
    <property type="entry name" value="SAM_DCase_Bsu"/>
    <property type="match status" value="1"/>
</dbReference>
<evidence type="ECO:0000256" key="10">
    <source>
        <dbReference type="ARBA" id="ARBA00023317"/>
    </source>
</evidence>
<comment type="function">
    <text evidence="12">Catalyzes the decarboxylation of S-adenosylmethionine to S-adenosylmethioninamine (dcAdoMet), the propylamine donor required for the synthesis of the polyamines spermine and spermidine from the diamine putrescine.</text>
</comment>
<dbReference type="PANTHER" id="PTHR43317:SF1">
    <property type="entry name" value="THERMOSPERMINE SYNTHASE ACAULIS5"/>
    <property type="match status" value="1"/>
</dbReference>
<accession>A0ABS2N724</accession>
<comment type="caution">
    <text evidence="12">Lacks conserved residue(s) required for the propagation of feature annotation.</text>
</comment>
<comment type="pathway">
    <text evidence="11">Amine and polyamine biosynthesis; spermidine biosynthesis; spermidine from putrescine: step 1/1.</text>
</comment>
<proteinExistence type="inferred from homology"/>
<evidence type="ECO:0000256" key="7">
    <source>
        <dbReference type="ARBA" id="ARBA00023145"/>
    </source>
</evidence>
<comment type="catalytic activity">
    <reaction evidence="11">
        <text>S-adenosyl 3-(methylsulfanyl)propylamine + putrescine = S-methyl-5'-thioadenosine + spermidine + H(+)</text>
        <dbReference type="Rhea" id="RHEA:12721"/>
        <dbReference type="ChEBI" id="CHEBI:15378"/>
        <dbReference type="ChEBI" id="CHEBI:17509"/>
        <dbReference type="ChEBI" id="CHEBI:57443"/>
        <dbReference type="ChEBI" id="CHEBI:57834"/>
        <dbReference type="ChEBI" id="CHEBI:326268"/>
        <dbReference type="EC" id="2.5.1.16"/>
    </reaction>
</comment>
<evidence type="ECO:0000256" key="2">
    <source>
        <dbReference type="ARBA" id="ARBA00022679"/>
    </source>
</evidence>
<comment type="PTM">
    <text evidence="12">Is synthesized initially as an inactive proenzyme. Formation of the active enzyme involves a self-maturation process in which the active site pyruvoyl group is generated from an internal serine residue via an autocatalytic post-translational modification. Two non-identical subunits are generated from the proenzyme in this reaction, and the pyruvate is formed at the N-terminus of the alpha chain, which is derived from the carboxyl end of the proenzyme. The post-translation cleavage follows an unusual pathway, termed non-hydrolytic serinolysis, in which the side chain hydroxyl group of the serine supplies its oxygen atom to form the C-terminus of the beta chain, while the remainder of the serine residue undergoes an oxidative deamination to produce ammonia and the pyruvoyl group blocking the N-terminus of the alpha chain.</text>
</comment>
<dbReference type="InterPro" id="IPR030374">
    <property type="entry name" value="PABS"/>
</dbReference>